<dbReference type="GeneID" id="39991618"/>
<gene>
    <name evidence="3" type="ORF">TM35_001281030</name>
</gene>
<comment type="caution">
    <text evidence="3">The sequence shown here is derived from an EMBL/GenBank/DDBJ whole genome shotgun (WGS) entry which is preliminary data.</text>
</comment>
<keyword evidence="4" id="KW-1185">Reference proteome</keyword>
<dbReference type="AlphaFoldDB" id="A0A1X0NDN5"/>
<dbReference type="VEuPathDB" id="TriTrypDB:TM35_001281030"/>
<feature type="region of interest" description="Disordered" evidence="1">
    <location>
        <begin position="70"/>
        <end position="176"/>
    </location>
</feature>
<dbReference type="RefSeq" id="XP_028876871.1">
    <property type="nucleotide sequence ID" value="XM_029031838.1"/>
</dbReference>
<organism evidence="3 4">
    <name type="scientific">Trypanosoma theileri</name>
    <dbReference type="NCBI Taxonomy" id="67003"/>
    <lineage>
        <taxon>Eukaryota</taxon>
        <taxon>Discoba</taxon>
        <taxon>Euglenozoa</taxon>
        <taxon>Kinetoplastea</taxon>
        <taxon>Metakinetoplastina</taxon>
        <taxon>Trypanosomatida</taxon>
        <taxon>Trypanosomatidae</taxon>
        <taxon>Trypanosoma</taxon>
    </lineage>
</organism>
<protein>
    <submittedName>
        <fullName evidence="3">Uncharacterized protein</fullName>
    </submittedName>
</protein>
<feature type="non-terminal residue" evidence="3">
    <location>
        <position position="176"/>
    </location>
</feature>
<sequence>MILVRRPLYLMVVLLSVAFVVAGEAQQEPAELAEGAGVIPGVDGCKTQSTGPECPRVGSNPAIPLVECAESPQKEDCTPTTLTPTGNCDENSTTHCTPKATQELGSVKAGEDERNREHEHHAANGTIDPSSPRGSVSTLSNKDRAETGPDGTLGEQPPRDSQPGKETEPFPSPAAP</sequence>
<reference evidence="3 4" key="1">
    <citation type="submission" date="2017-03" db="EMBL/GenBank/DDBJ databases">
        <title>An alternative strategy for trypanosome survival in the mammalian bloodstream revealed through genome and transcriptome analysis of the ubiquitous bovine parasite Trypanosoma (Megatrypanum) theileri.</title>
        <authorList>
            <person name="Kelly S."/>
            <person name="Ivens A."/>
            <person name="Mott A."/>
            <person name="O'Neill E."/>
            <person name="Emms D."/>
            <person name="Macleod O."/>
            <person name="Voorheis P."/>
            <person name="Matthews J."/>
            <person name="Matthews K."/>
            <person name="Carrington M."/>
        </authorList>
    </citation>
    <scope>NUCLEOTIDE SEQUENCE [LARGE SCALE GENOMIC DNA]</scope>
    <source>
        <strain evidence="3">Edinburgh</strain>
    </source>
</reference>
<evidence type="ECO:0000256" key="1">
    <source>
        <dbReference type="SAM" id="MobiDB-lite"/>
    </source>
</evidence>
<evidence type="ECO:0000313" key="4">
    <source>
        <dbReference type="Proteomes" id="UP000192257"/>
    </source>
</evidence>
<name>A0A1X0NDN5_9TRYP</name>
<accession>A0A1X0NDN5</accession>
<feature type="signal peptide" evidence="2">
    <location>
        <begin position="1"/>
        <end position="25"/>
    </location>
</feature>
<evidence type="ECO:0000256" key="2">
    <source>
        <dbReference type="SAM" id="SignalP"/>
    </source>
</evidence>
<dbReference type="Proteomes" id="UP000192257">
    <property type="component" value="Unassembled WGS sequence"/>
</dbReference>
<evidence type="ECO:0000313" key="3">
    <source>
        <dbReference type="EMBL" id="ORC81147.1"/>
    </source>
</evidence>
<dbReference type="EMBL" id="NBCO01000128">
    <property type="protein sequence ID" value="ORC81147.1"/>
    <property type="molecule type" value="Genomic_DNA"/>
</dbReference>
<feature type="compositionally biased region" description="Basic and acidic residues" evidence="1">
    <location>
        <begin position="109"/>
        <end position="122"/>
    </location>
</feature>
<feature type="compositionally biased region" description="Polar residues" evidence="1">
    <location>
        <begin position="127"/>
        <end position="140"/>
    </location>
</feature>
<keyword evidence="2" id="KW-0732">Signal</keyword>
<proteinExistence type="predicted"/>
<feature type="chain" id="PRO_5013185182" evidence="2">
    <location>
        <begin position="26"/>
        <end position="176"/>
    </location>
</feature>
<feature type="compositionally biased region" description="Polar residues" evidence="1">
    <location>
        <begin position="78"/>
        <end position="104"/>
    </location>
</feature>